<evidence type="ECO:0000256" key="7">
    <source>
        <dbReference type="SAM" id="MobiDB-lite"/>
    </source>
</evidence>
<gene>
    <name evidence="10" type="ORF">K503DRAFT_870882</name>
</gene>
<keyword evidence="5 8" id="KW-1133">Transmembrane helix</keyword>
<protein>
    <recommendedName>
        <fullName evidence="9">Bicarbonate transporter-like transmembrane domain-containing protein</fullName>
    </recommendedName>
</protein>
<feature type="region of interest" description="Disordered" evidence="7">
    <location>
        <begin position="1"/>
        <end position="24"/>
    </location>
</feature>
<dbReference type="STRING" id="1314800.A0A1B7MDV5"/>
<comment type="subcellular location">
    <subcellularLocation>
        <location evidence="1">Vacuole membrane</location>
        <topology evidence="1">Multi-pass membrane protein</topology>
    </subcellularLocation>
</comment>
<keyword evidence="4 8" id="KW-0812">Transmembrane</keyword>
<evidence type="ECO:0000256" key="6">
    <source>
        <dbReference type="ARBA" id="ARBA00023136"/>
    </source>
</evidence>
<evidence type="ECO:0000256" key="3">
    <source>
        <dbReference type="ARBA" id="ARBA00022554"/>
    </source>
</evidence>
<dbReference type="Pfam" id="PF00955">
    <property type="entry name" value="HCO3_cotransp"/>
    <property type="match status" value="1"/>
</dbReference>
<dbReference type="OrthoDB" id="1735926at2759"/>
<keyword evidence="6 8" id="KW-0472">Membrane</keyword>
<keyword evidence="11" id="KW-1185">Reference proteome</keyword>
<dbReference type="GO" id="GO:0000324">
    <property type="term" value="C:fungal-type vacuole"/>
    <property type="evidence" value="ECO:0007669"/>
    <property type="project" value="TreeGrafter"/>
</dbReference>
<name>A0A1B7MDV5_9AGAM</name>
<evidence type="ECO:0000313" key="10">
    <source>
        <dbReference type="EMBL" id="OAX30776.1"/>
    </source>
</evidence>
<keyword evidence="3" id="KW-0926">Vacuole</keyword>
<comment type="similarity">
    <text evidence="2">Belongs to the anion exchanger (TC 2.A.31) family.</text>
</comment>
<dbReference type="InterPro" id="IPR003020">
    <property type="entry name" value="HCO3_transpt_euk"/>
</dbReference>
<feature type="transmembrane region" description="Helical" evidence="8">
    <location>
        <begin position="80"/>
        <end position="100"/>
    </location>
</feature>
<organism evidence="10 11">
    <name type="scientific">Rhizopogon vinicolor AM-OR11-026</name>
    <dbReference type="NCBI Taxonomy" id="1314800"/>
    <lineage>
        <taxon>Eukaryota</taxon>
        <taxon>Fungi</taxon>
        <taxon>Dikarya</taxon>
        <taxon>Basidiomycota</taxon>
        <taxon>Agaricomycotina</taxon>
        <taxon>Agaricomycetes</taxon>
        <taxon>Agaricomycetidae</taxon>
        <taxon>Boletales</taxon>
        <taxon>Suillineae</taxon>
        <taxon>Rhizopogonaceae</taxon>
        <taxon>Rhizopogon</taxon>
    </lineage>
</organism>
<evidence type="ECO:0000313" key="11">
    <source>
        <dbReference type="Proteomes" id="UP000092154"/>
    </source>
</evidence>
<dbReference type="GO" id="GO:0005774">
    <property type="term" value="C:vacuolar membrane"/>
    <property type="evidence" value="ECO:0007669"/>
    <property type="project" value="UniProtKB-SubCell"/>
</dbReference>
<evidence type="ECO:0000256" key="5">
    <source>
        <dbReference type="ARBA" id="ARBA00022989"/>
    </source>
</evidence>
<sequence>MTSCSNPASGIKNRPTGELATETSGISSTGASITTLRNAATSHRRIASFVHNLGSGIILDVRARTPWYLSDWTDAWNYRVVPATALIFFANVLPGIAFSLDLIETTQQYGVAEVLISSFMAAFVFS</sequence>
<evidence type="ECO:0000259" key="9">
    <source>
        <dbReference type="Pfam" id="PF00955"/>
    </source>
</evidence>
<dbReference type="InterPro" id="IPR011531">
    <property type="entry name" value="HCO3_transpt-like_TM_dom"/>
</dbReference>
<dbReference type="PANTHER" id="PTHR11453">
    <property type="entry name" value="ANION EXCHANGE PROTEIN"/>
    <property type="match status" value="1"/>
</dbReference>
<dbReference type="GO" id="GO:0080139">
    <property type="term" value="F:borate efflux transmembrane transporter activity"/>
    <property type="evidence" value="ECO:0007669"/>
    <property type="project" value="TreeGrafter"/>
</dbReference>
<evidence type="ECO:0000256" key="4">
    <source>
        <dbReference type="ARBA" id="ARBA00022692"/>
    </source>
</evidence>
<dbReference type="AlphaFoldDB" id="A0A1B7MDV5"/>
<dbReference type="InParanoid" id="A0A1B7MDV5"/>
<evidence type="ECO:0000256" key="2">
    <source>
        <dbReference type="ARBA" id="ARBA00010993"/>
    </source>
</evidence>
<dbReference type="Gene3D" id="1.10.287.570">
    <property type="entry name" value="Helical hairpin bin"/>
    <property type="match status" value="1"/>
</dbReference>
<feature type="domain" description="Bicarbonate transporter-like transmembrane" evidence="9">
    <location>
        <begin position="55"/>
        <end position="126"/>
    </location>
</feature>
<dbReference type="GO" id="GO:0050801">
    <property type="term" value="P:monoatomic ion homeostasis"/>
    <property type="evidence" value="ECO:0007669"/>
    <property type="project" value="TreeGrafter"/>
</dbReference>
<evidence type="ECO:0000256" key="1">
    <source>
        <dbReference type="ARBA" id="ARBA00004128"/>
    </source>
</evidence>
<dbReference type="FunFam" id="1.10.287.570:FF:000003">
    <property type="entry name" value="Anion exchange family protein"/>
    <property type="match status" value="1"/>
</dbReference>
<dbReference type="EMBL" id="KV449946">
    <property type="protein sequence ID" value="OAX30776.1"/>
    <property type="molecule type" value="Genomic_DNA"/>
</dbReference>
<dbReference type="GO" id="GO:0005452">
    <property type="term" value="F:solute:inorganic anion antiporter activity"/>
    <property type="evidence" value="ECO:0007669"/>
    <property type="project" value="InterPro"/>
</dbReference>
<dbReference type="GO" id="GO:0005886">
    <property type="term" value="C:plasma membrane"/>
    <property type="evidence" value="ECO:0007669"/>
    <property type="project" value="TreeGrafter"/>
</dbReference>
<dbReference type="GO" id="GO:0006820">
    <property type="term" value="P:monoatomic anion transport"/>
    <property type="evidence" value="ECO:0007669"/>
    <property type="project" value="InterPro"/>
</dbReference>
<dbReference type="PANTHER" id="PTHR11453:SF82">
    <property type="entry name" value="BORON TRANSPORTER 1"/>
    <property type="match status" value="1"/>
</dbReference>
<reference evidence="10 11" key="1">
    <citation type="submission" date="2016-06" db="EMBL/GenBank/DDBJ databases">
        <title>Comparative genomics of the ectomycorrhizal sister species Rhizopogon vinicolor and Rhizopogon vesiculosus (Basidiomycota: Boletales) reveals a divergence of the mating type B locus.</title>
        <authorList>
            <consortium name="DOE Joint Genome Institute"/>
            <person name="Mujic A.B."/>
            <person name="Kuo A."/>
            <person name="Tritt A."/>
            <person name="Lipzen A."/>
            <person name="Chen C."/>
            <person name="Johnson J."/>
            <person name="Sharma A."/>
            <person name="Barry K."/>
            <person name="Grigoriev I.V."/>
            <person name="Spatafora J.W."/>
        </authorList>
    </citation>
    <scope>NUCLEOTIDE SEQUENCE [LARGE SCALE GENOMIC DNA]</scope>
    <source>
        <strain evidence="10 11">AM-OR11-026</strain>
    </source>
</reference>
<evidence type="ECO:0000256" key="8">
    <source>
        <dbReference type="SAM" id="Phobius"/>
    </source>
</evidence>
<proteinExistence type="inferred from homology"/>
<dbReference type="Proteomes" id="UP000092154">
    <property type="component" value="Unassembled WGS sequence"/>
</dbReference>
<accession>A0A1B7MDV5</accession>
<feature type="non-terminal residue" evidence="10">
    <location>
        <position position="126"/>
    </location>
</feature>